<evidence type="ECO:0000313" key="2">
    <source>
        <dbReference type="EMBL" id="JAE07765.1"/>
    </source>
</evidence>
<keyword evidence="1" id="KW-0472">Membrane</keyword>
<protein>
    <submittedName>
        <fullName evidence="2">Uncharacterized protein</fullName>
    </submittedName>
</protein>
<name>A0A0A9F415_ARUDO</name>
<proteinExistence type="predicted"/>
<organism evidence="2">
    <name type="scientific">Arundo donax</name>
    <name type="common">Giant reed</name>
    <name type="synonym">Donax arundinaceus</name>
    <dbReference type="NCBI Taxonomy" id="35708"/>
    <lineage>
        <taxon>Eukaryota</taxon>
        <taxon>Viridiplantae</taxon>
        <taxon>Streptophyta</taxon>
        <taxon>Embryophyta</taxon>
        <taxon>Tracheophyta</taxon>
        <taxon>Spermatophyta</taxon>
        <taxon>Magnoliopsida</taxon>
        <taxon>Liliopsida</taxon>
        <taxon>Poales</taxon>
        <taxon>Poaceae</taxon>
        <taxon>PACMAD clade</taxon>
        <taxon>Arundinoideae</taxon>
        <taxon>Arundineae</taxon>
        <taxon>Arundo</taxon>
    </lineage>
</organism>
<sequence length="46" mass="5534">MLAFCRLYVIRNLLLNLLFRKIFSCIFSWVFIEKSSIVWSHSLLLV</sequence>
<feature type="transmembrane region" description="Helical" evidence="1">
    <location>
        <begin position="12"/>
        <end position="32"/>
    </location>
</feature>
<reference evidence="2" key="1">
    <citation type="submission" date="2014-09" db="EMBL/GenBank/DDBJ databases">
        <authorList>
            <person name="Magalhaes I.L.F."/>
            <person name="Oliveira U."/>
            <person name="Santos F.R."/>
            <person name="Vidigal T.H.D.A."/>
            <person name="Brescovit A.D."/>
            <person name="Santos A.J."/>
        </authorList>
    </citation>
    <scope>NUCLEOTIDE SEQUENCE</scope>
    <source>
        <tissue evidence="2">Shoot tissue taken approximately 20 cm above the soil surface</tissue>
    </source>
</reference>
<dbReference type="EMBL" id="GBRH01190131">
    <property type="protein sequence ID" value="JAE07765.1"/>
    <property type="molecule type" value="Transcribed_RNA"/>
</dbReference>
<evidence type="ECO:0000256" key="1">
    <source>
        <dbReference type="SAM" id="Phobius"/>
    </source>
</evidence>
<reference evidence="2" key="2">
    <citation type="journal article" date="2015" name="Data Brief">
        <title>Shoot transcriptome of the giant reed, Arundo donax.</title>
        <authorList>
            <person name="Barrero R.A."/>
            <person name="Guerrero F.D."/>
            <person name="Moolhuijzen P."/>
            <person name="Goolsby J.A."/>
            <person name="Tidwell J."/>
            <person name="Bellgard S.E."/>
            <person name="Bellgard M.I."/>
        </authorList>
    </citation>
    <scope>NUCLEOTIDE SEQUENCE</scope>
    <source>
        <tissue evidence="2">Shoot tissue taken approximately 20 cm above the soil surface</tissue>
    </source>
</reference>
<dbReference type="AlphaFoldDB" id="A0A0A9F415"/>
<keyword evidence="1" id="KW-0812">Transmembrane</keyword>
<accession>A0A0A9F415</accession>
<keyword evidence="1" id="KW-1133">Transmembrane helix</keyword>